<sequence>MRALRATYDGAAGTSAVRRVVAGPFFLAAPVPAMACSSLTVPLLIAVPVLPRLDEPTGAGQAACDEVGVLLPGGGA</sequence>
<dbReference type="EMBL" id="JAATEJ010000024">
    <property type="protein sequence ID" value="NJP46791.1"/>
    <property type="molecule type" value="Genomic_DNA"/>
</dbReference>
<accession>A0ABX0ZU83</accession>
<dbReference type="RefSeq" id="WP_167985642.1">
    <property type="nucleotide sequence ID" value="NZ_JAATEJ010000024.1"/>
</dbReference>
<proteinExistence type="predicted"/>
<evidence type="ECO:0000313" key="1">
    <source>
        <dbReference type="EMBL" id="NJP46791.1"/>
    </source>
</evidence>
<organism evidence="1 2">
    <name type="scientific">Actinacidiphila epipremni</name>
    <dbReference type="NCBI Taxonomy" id="2053013"/>
    <lineage>
        <taxon>Bacteria</taxon>
        <taxon>Bacillati</taxon>
        <taxon>Actinomycetota</taxon>
        <taxon>Actinomycetes</taxon>
        <taxon>Kitasatosporales</taxon>
        <taxon>Streptomycetaceae</taxon>
        <taxon>Actinacidiphila</taxon>
    </lineage>
</organism>
<dbReference type="Proteomes" id="UP000734511">
    <property type="component" value="Unassembled WGS sequence"/>
</dbReference>
<comment type="caution">
    <text evidence="1">The sequence shown here is derived from an EMBL/GenBank/DDBJ whole genome shotgun (WGS) entry which is preliminary data.</text>
</comment>
<evidence type="ECO:0000313" key="2">
    <source>
        <dbReference type="Proteomes" id="UP000734511"/>
    </source>
</evidence>
<reference evidence="1 2" key="1">
    <citation type="submission" date="2020-03" db="EMBL/GenBank/DDBJ databases">
        <title>WGS of actinomycetes isolated from Thailand.</title>
        <authorList>
            <person name="Thawai C."/>
        </authorList>
    </citation>
    <scope>NUCLEOTIDE SEQUENCE [LARGE SCALE GENOMIC DNA]</scope>
    <source>
        <strain evidence="1 2">PRB2-1</strain>
    </source>
</reference>
<protein>
    <submittedName>
        <fullName evidence="1">Uncharacterized protein</fullName>
    </submittedName>
</protein>
<name>A0ABX0ZU83_9ACTN</name>
<keyword evidence="2" id="KW-1185">Reference proteome</keyword>
<gene>
    <name evidence="1" type="ORF">HCN08_25795</name>
</gene>